<dbReference type="AlphaFoldDB" id="A0A817U1C7"/>
<evidence type="ECO:0000313" key="2">
    <source>
        <dbReference type="Proteomes" id="UP000663872"/>
    </source>
</evidence>
<comment type="caution">
    <text evidence="1">The sequence shown here is derived from an EMBL/GenBank/DDBJ whole genome shotgun (WGS) entry which is preliminary data.</text>
</comment>
<proteinExistence type="predicted"/>
<gene>
    <name evidence="1" type="ORF">GRG538_LOCUS2865</name>
</gene>
<dbReference type="Proteomes" id="UP000663872">
    <property type="component" value="Unassembled WGS sequence"/>
</dbReference>
<organism evidence="1 2">
    <name type="scientific">Rotaria socialis</name>
    <dbReference type="NCBI Taxonomy" id="392032"/>
    <lineage>
        <taxon>Eukaryota</taxon>
        <taxon>Metazoa</taxon>
        <taxon>Spiralia</taxon>
        <taxon>Gnathifera</taxon>
        <taxon>Rotifera</taxon>
        <taxon>Eurotatoria</taxon>
        <taxon>Bdelloidea</taxon>
        <taxon>Philodinida</taxon>
        <taxon>Philodinidae</taxon>
        <taxon>Rotaria</taxon>
    </lineage>
</organism>
<dbReference type="EMBL" id="CAJNYT010000066">
    <property type="protein sequence ID" value="CAF3325194.1"/>
    <property type="molecule type" value="Genomic_DNA"/>
</dbReference>
<evidence type="ECO:0000313" key="1">
    <source>
        <dbReference type="EMBL" id="CAF3325194.1"/>
    </source>
</evidence>
<reference evidence="1" key="1">
    <citation type="submission" date="2021-02" db="EMBL/GenBank/DDBJ databases">
        <authorList>
            <person name="Nowell W R."/>
        </authorList>
    </citation>
    <scope>NUCLEOTIDE SEQUENCE</scope>
</reference>
<accession>A0A817U1C7</accession>
<name>A0A817U1C7_9BILA</name>
<protein>
    <submittedName>
        <fullName evidence="1">Uncharacterized protein</fullName>
    </submittedName>
</protein>
<sequence length="290" mass="34185">MMSTVSKFDQSKVYIESLIEVFPCSIELWIELLLNPEILKNVPETLERARKTTGIYFEFIYSLSSSINIQSMLNNESIQAKTYREKFFSDLCHLSLASDHELKQKKIEHNLLRYTGELRDITILDLIFHFSNFSIDEQRKIILQVLNYLTTHDDHQRILILYSFFRMIQIGRVFDIVIDCFLSINNDQFEWIIKPFTYRLLDVSIKKDRNTLIWPRFDAFAKQLIHSTHCHEIYVTILQRLIASMEDKSKIARLCRLFEKQFSNCGIISQQLRQIIFNSTSNDTGATTTS</sequence>